<gene>
    <name evidence="1" type="ORF">dnm_068600</name>
</gene>
<sequence>MGGETAAPRLSQWIPAFAGMTSWEGARPLLGWHNGFLLSQE</sequence>
<evidence type="ECO:0000313" key="2">
    <source>
        <dbReference type="Proteomes" id="UP000663722"/>
    </source>
</evidence>
<dbReference type="Proteomes" id="UP000663722">
    <property type="component" value="Chromosome"/>
</dbReference>
<organism evidence="1 2">
    <name type="scientific">Desulfonema magnum</name>
    <dbReference type="NCBI Taxonomy" id="45655"/>
    <lineage>
        <taxon>Bacteria</taxon>
        <taxon>Pseudomonadati</taxon>
        <taxon>Thermodesulfobacteriota</taxon>
        <taxon>Desulfobacteria</taxon>
        <taxon>Desulfobacterales</taxon>
        <taxon>Desulfococcaceae</taxon>
        <taxon>Desulfonema</taxon>
    </lineage>
</organism>
<reference evidence="1" key="1">
    <citation type="journal article" date="2021" name="Microb. Physiol.">
        <title>Proteogenomic Insights into the Physiology of Marine, Sulfate-Reducing, Filamentous Desulfonema limicola and Desulfonema magnum.</title>
        <authorList>
            <person name="Schnaars V."/>
            <person name="Wohlbrand L."/>
            <person name="Scheve S."/>
            <person name="Hinrichs C."/>
            <person name="Reinhardt R."/>
            <person name="Rabus R."/>
        </authorList>
    </citation>
    <scope>NUCLEOTIDE SEQUENCE</scope>
    <source>
        <strain evidence="1">4be13</strain>
    </source>
</reference>
<dbReference type="AlphaFoldDB" id="A0A975BS10"/>
<dbReference type="EMBL" id="CP061800">
    <property type="protein sequence ID" value="QTA90799.1"/>
    <property type="molecule type" value="Genomic_DNA"/>
</dbReference>
<name>A0A975BS10_9BACT</name>
<accession>A0A975BS10</accession>
<keyword evidence="2" id="KW-1185">Reference proteome</keyword>
<proteinExistence type="predicted"/>
<evidence type="ECO:0000313" key="1">
    <source>
        <dbReference type="EMBL" id="QTA90799.1"/>
    </source>
</evidence>
<protein>
    <submittedName>
        <fullName evidence="1">Uncharacterized protein</fullName>
    </submittedName>
</protein>
<dbReference type="KEGG" id="dmm:dnm_068600"/>